<sequence>MATRLEDQAGDLRVQVEVANVTLAALRDQVSQAEQELAALLRQQQAAEVELADLERQRDFMPVSGDWPERGRKER</sequence>
<evidence type="ECO:0000313" key="2">
    <source>
        <dbReference type="EMBL" id="KAA5609704.1"/>
    </source>
</evidence>
<accession>A0A5M6IN72</accession>
<dbReference type="AlphaFoldDB" id="A0A5M6IN72"/>
<name>A0A5M6IN72_9PROT</name>
<proteinExistence type="predicted"/>
<organism evidence="2 3">
    <name type="scientific">Rhodovastum atsumiense</name>
    <dbReference type="NCBI Taxonomy" id="504468"/>
    <lineage>
        <taxon>Bacteria</taxon>
        <taxon>Pseudomonadati</taxon>
        <taxon>Pseudomonadota</taxon>
        <taxon>Alphaproteobacteria</taxon>
        <taxon>Acetobacterales</taxon>
        <taxon>Acetobacteraceae</taxon>
        <taxon>Rhodovastum</taxon>
    </lineage>
</organism>
<comment type="caution">
    <text evidence="2">The sequence shown here is derived from an EMBL/GenBank/DDBJ whole genome shotgun (WGS) entry which is preliminary data.</text>
</comment>
<keyword evidence="1" id="KW-0175">Coiled coil</keyword>
<keyword evidence="3" id="KW-1185">Reference proteome</keyword>
<feature type="coiled-coil region" evidence="1">
    <location>
        <begin position="16"/>
        <end position="57"/>
    </location>
</feature>
<evidence type="ECO:0000256" key="1">
    <source>
        <dbReference type="SAM" id="Coils"/>
    </source>
</evidence>
<protein>
    <submittedName>
        <fullName evidence="2">Uncharacterized protein</fullName>
    </submittedName>
</protein>
<gene>
    <name evidence="2" type="ORF">F1189_22695</name>
</gene>
<dbReference type="Proteomes" id="UP000325255">
    <property type="component" value="Unassembled WGS sequence"/>
</dbReference>
<evidence type="ECO:0000313" key="3">
    <source>
        <dbReference type="Proteomes" id="UP000325255"/>
    </source>
</evidence>
<dbReference type="RefSeq" id="WP_150043168.1">
    <property type="nucleotide sequence ID" value="NZ_OW485601.1"/>
</dbReference>
<reference evidence="2 3" key="1">
    <citation type="submission" date="2019-09" db="EMBL/GenBank/DDBJ databases">
        <title>Genome sequence of Rhodovastum atsumiense, a diverse member of the Acetobacteraceae family of non-sulfur purple photosynthetic bacteria.</title>
        <authorList>
            <person name="Meyer T."/>
            <person name="Kyndt J."/>
        </authorList>
    </citation>
    <scope>NUCLEOTIDE SEQUENCE [LARGE SCALE GENOMIC DNA]</scope>
    <source>
        <strain evidence="2 3">DSM 21279</strain>
    </source>
</reference>
<dbReference type="EMBL" id="VWPK01000045">
    <property type="protein sequence ID" value="KAA5609704.1"/>
    <property type="molecule type" value="Genomic_DNA"/>
</dbReference>